<dbReference type="CDD" id="cd06170">
    <property type="entry name" value="LuxR_C_like"/>
    <property type="match status" value="1"/>
</dbReference>
<reference evidence="9" key="1">
    <citation type="submission" date="2019-11" db="EMBL/GenBank/DDBJ databases">
        <title>Complete genome sequence of Corynebacterium kalinowskii 1959, a novel Corynebacterium species isolated from soil of a small paddock in Vilsendorf, Germany.</title>
        <authorList>
            <person name="Schaffert L."/>
            <person name="Ruwe M."/>
            <person name="Milse J."/>
            <person name="Hanuschka K."/>
            <person name="Ortseifen V."/>
            <person name="Droste J."/>
            <person name="Brandt D."/>
            <person name="Schlueter L."/>
            <person name="Kutter Y."/>
            <person name="Vinke S."/>
            <person name="Viehoefer P."/>
            <person name="Jacob L."/>
            <person name="Luebke N.-C."/>
            <person name="Schulte-Berndt E."/>
            <person name="Hain C."/>
            <person name="Linder M."/>
            <person name="Schmidt P."/>
            <person name="Wollenschlaeger L."/>
            <person name="Luttermann T."/>
            <person name="Thieme E."/>
            <person name="Hassa J."/>
            <person name="Haak M."/>
            <person name="Wittchen M."/>
            <person name="Mentz A."/>
            <person name="Persicke M."/>
            <person name="Busche T."/>
            <person name="Ruckert C."/>
        </authorList>
    </citation>
    <scope>NUCLEOTIDE SEQUENCE [LARGE SCALE GENOMIC DNA]</scope>
    <source>
        <strain evidence="9">1959</strain>
    </source>
</reference>
<dbReference type="InterPro" id="IPR001789">
    <property type="entry name" value="Sig_transdc_resp-reg_receiver"/>
</dbReference>
<gene>
    <name evidence="8" type="primary">nreC2</name>
    <name evidence="8" type="ORF">CKALI_12105</name>
</gene>
<dbReference type="SMART" id="SM00421">
    <property type="entry name" value="HTH_LUXR"/>
    <property type="match status" value="1"/>
</dbReference>
<evidence type="ECO:0000259" key="6">
    <source>
        <dbReference type="PROSITE" id="PS50043"/>
    </source>
</evidence>
<dbReference type="PROSITE" id="PS50110">
    <property type="entry name" value="RESPONSE_REGULATORY"/>
    <property type="match status" value="1"/>
</dbReference>
<dbReference type="InterPro" id="IPR039420">
    <property type="entry name" value="WalR-like"/>
</dbReference>
<dbReference type="PANTHER" id="PTHR43214:SF24">
    <property type="entry name" value="TRANSCRIPTIONAL REGULATORY PROTEIN NARL-RELATED"/>
    <property type="match status" value="1"/>
</dbReference>
<evidence type="ECO:0000256" key="5">
    <source>
        <dbReference type="PROSITE-ProRule" id="PRU00169"/>
    </source>
</evidence>
<evidence type="ECO:0000256" key="1">
    <source>
        <dbReference type="ARBA" id="ARBA00022553"/>
    </source>
</evidence>
<dbReference type="PANTHER" id="PTHR43214">
    <property type="entry name" value="TWO-COMPONENT RESPONSE REGULATOR"/>
    <property type="match status" value="1"/>
</dbReference>
<dbReference type="InterPro" id="IPR058245">
    <property type="entry name" value="NreC/VraR/RcsB-like_REC"/>
</dbReference>
<accession>A0A6B8VJM6</accession>
<dbReference type="RefSeq" id="WP_156193566.1">
    <property type="nucleotide sequence ID" value="NZ_CP046452.1"/>
</dbReference>
<dbReference type="EMBL" id="CP046452">
    <property type="protein sequence ID" value="QGU03259.1"/>
    <property type="molecule type" value="Genomic_DNA"/>
</dbReference>
<organism evidence="8 9">
    <name type="scientific">Corynebacterium kalinowskii</name>
    <dbReference type="NCBI Taxonomy" id="2675216"/>
    <lineage>
        <taxon>Bacteria</taxon>
        <taxon>Bacillati</taxon>
        <taxon>Actinomycetota</taxon>
        <taxon>Actinomycetes</taxon>
        <taxon>Mycobacteriales</taxon>
        <taxon>Corynebacteriaceae</taxon>
        <taxon>Corynebacterium</taxon>
    </lineage>
</organism>
<dbReference type="GO" id="GO:0006355">
    <property type="term" value="P:regulation of DNA-templated transcription"/>
    <property type="evidence" value="ECO:0007669"/>
    <property type="project" value="InterPro"/>
</dbReference>
<dbReference type="InterPro" id="IPR011006">
    <property type="entry name" value="CheY-like_superfamily"/>
</dbReference>
<feature type="domain" description="HTH luxR-type" evidence="6">
    <location>
        <begin position="145"/>
        <end position="215"/>
    </location>
</feature>
<dbReference type="SMART" id="SM00448">
    <property type="entry name" value="REC"/>
    <property type="match status" value="1"/>
</dbReference>
<dbReference type="Proteomes" id="UP000427071">
    <property type="component" value="Chromosome"/>
</dbReference>
<dbReference type="AlphaFoldDB" id="A0A6B8VJM6"/>
<sequence length="215" mass="22750">MNIVIADDSALLREGLAGLLERRGHTVTGQAASATELLQLFDALPTLPDVLITDVRMPPNMADDGMKAAVSLRANYPSLAIMVLSQYVAPAYAVDLFAGATTAGTGYLLKDRVADVASFLQSLDIISRGGTVIDPTVASALMSAGRSGLGELTPREKEVLELMSRGLSNSEIAASLVVSGAAVAKHVSNIFMKLRLPPEEENRRVKAILEYLTAL</sequence>
<evidence type="ECO:0000256" key="2">
    <source>
        <dbReference type="ARBA" id="ARBA00023015"/>
    </source>
</evidence>
<evidence type="ECO:0000256" key="3">
    <source>
        <dbReference type="ARBA" id="ARBA00023125"/>
    </source>
</evidence>
<evidence type="ECO:0000259" key="7">
    <source>
        <dbReference type="PROSITE" id="PS50110"/>
    </source>
</evidence>
<dbReference type="GO" id="GO:0003677">
    <property type="term" value="F:DNA binding"/>
    <property type="evidence" value="ECO:0007669"/>
    <property type="project" value="UniProtKB-KW"/>
</dbReference>
<proteinExistence type="predicted"/>
<feature type="modified residue" description="4-aspartylphosphate" evidence="5">
    <location>
        <position position="54"/>
    </location>
</feature>
<dbReference type="InterPro" id="IPR016032">
    <property type="entry name" value="Sig_transdc_resp-reg_C-effctor"/>
</dbReference>
<keyword evidence="4" id="KW-0804">Transcription</keyword>
<dbReference type="SUPFAM" id="SSF46894">
    <property type="entry name" value="C-terminal effector domain of the bipartite response regulators"/>
    <property type="match status" value="1"/>
</dbReference>
<keyword evidence="2" id="KW-0805">Transcription regulation</keyword>
<dbReference type="PROSITE" id="PS50043">
    <property type="entry name" value="HTH_LUXR_2"/>
    <property type="match status" value="1"/>
</dbReference>
<protein>
    <submittedName>
        <fullName evidence="8">Oxygen regulatory protein NreC</fullName>
    </submittedName>
</protein>
<dbReference type="InterPro" id="IPR000792">
    <property type="entry name" value="Tscrpt_reg_LuxR_C"/>
</dbReference>
<name>A0A6B8VJM6_9CORY</name>
<dbReference type="Gene3D" id="3.40.50.2300">
    <property type="match status" value="1"/>
</dbReference>
<dbReference type="GO" id="GO:0000160">
    <property type="term" value="P:phosphorelay signal transduction system"/>
    <property type="evidence" value="ECO:0007669"/>
    <property type="project" value="InterPro"/>
</dbReference>
<keyword evidence="9" id="KW-1185">Reference proteome</keyword>
<dbReference type="Pfam" id="PF00196">
    <property type="entry name" value="GerE"/>
    <property type="match status" value="1"/>
</dbReference>
<feature type="domain" description="Response regulatory" evidence="7">
    <location>
        <begin position="2"/>
        <end position="125"/>
    </location>
</feature>
<keyword evidence="1 5" id="KW-0597">Phosphoprotein</keyword>
<dbReference type="CDD" id="cd17535">
    <property type="entry name" value="REC_NarL-like"/>
    <property type="match status" value="1"/>
</dbReference>
<dbReference type="KEGG" id="ckw:CKALI_12105"/>
<evidence type="ECO:0000313" key="8">
    <source>
        <dbReference type="EMBL" id="QGU03259.1"/>
    </source>
</evidence>
<evidence type="ECO:0000313" key="9">
    <source>
        <dbReference type="Proteomes" id="UP000427071"/>
    </source>
</evidence>
<dbReference type="Pfam" id="PF00072">
    <property type="entry name" value="Response_reg"/>
    <property type="match status" value="1"/>
</dbReference>
<evidence type="ECO:0000256" key="4">
    <source>
        <dbReference type="ARBA" id="ARBA00023163"/>
    </source>
</evidence>
<dbReference type="SUPFAM" id="SSF52172">
    <property type="entry name" value="CheY-like"/>
    <property type="match status" value="1"/>
</dbReference>
<dbReference type="PRINTS" id="PR00038">
    <property type="entry name" value="HTHLUXR"/>
</dbReference>
<keyword evidence="3" id="KW-0238">DNA-binding</keyword>